<evidence type="ECO:0000313" key="5">
    <source>
        <dbReference type="Proteomes" id="UP000695022"/>
    </source>
</evidence>
<organism evidence="5 6">
    <name type="scientific">Priapulus caudatus</name>
    <name type="common">Priapulid worm</name>
    <dbReference type="NCBI Taxonomy" id="37621"/>
    <lineage>
        <taxon>Eukaryota</taxon>
        <taxon>Metazoa</taxon>
        <taxon>Ecdysozoa</taxon>
        <taxon>Scalidophora</taxon>
        <taxon>Priapulida</taxon>
        <taxon>Priapulimorpha</taxon>
        <taxon>Priapulimorphida</taxon>
        <taxon>Priapulidae</taxon>
        <taxon>Priapulus</taxon>
    </lineage>
</organism>
<evidence type="ECO:0000259" key="3">
    <source>
        <dbReference type="PROSITE" id="PS50195"/>
    </source>
</evidence>
<dbReference type="SMART" id="SM00315">
    <property type="entry name" value="RGS"/>
    <property type="match status" value="1"/>
</dbReference>
<dbReference type="GeneID" id="106821655"/>
<dbReference type="RefSeq" id="XP_014682031.1">
    <property type="nucleotide sequence ID" value="XM_014826545.1"/>
</dbReference>
<comment type="similarity">
    <text evidence="1">Belongs to the sorting nexin family.</text>
</comment>
<gene>
    <name evidence="6" type="primary">LOC106821655</name>
</gene>
<dbReference type="InterPro" id="IPR036871">
    <property type="entry name" value="PX_dom_sf"/>
</dbReference>
<sequence>MAEEHLPVATNIAGSLLLPNLLFFCERKSKKLSESEQDNLTRICSVCGKNYCIRHRSELSIEATRPWTNVVIPKSIDSSLEQFLDVLLKEYVHPWYSDVSDDEAFVDEVKLNLRFLAAILIRRASKVDLAGVITHKFFPAALRHLDLYIQVREDTRGLDRVDPELTALDYYGKELHCAVRSRTDEMNYLKRIVRHMLPVLALRNHRNSKAISAVLAEMVVSKVLMPAMDIIADPDIVNNLLLIFFNDEPMTVSHEPPSPLVPLLENLILRINKDMRPKVKNALKLNVREILDDQSLLYPFIHFLKGEGAVNTLQFCLSVDDFNKNILNPDLTNDDMGLLFKEAKNIFNTYCAENAPDRISFDPNTVRDLKEILDGSTEDVVKLRTTPPLFKAYEHAYNLLENIYCPMFQHGDDYFKMICGSRIEMKISRSTSSTSLSKFTDGSRTMKKASDTLAAVSKFSNRIKGVFKTSTVDGRVIEVEDYGDLADSLLAKVVNIFPLADDMEDSHWTVERRYNEFYVLEGKLVEFHGPGWLDDLQLPAKRAFGTKTMDFTESKREVFESWLQRGQGLEAFLQLCLQSTEPTRARAQQDQLQRRETMVSATELLTLNRNMVKLRVSYTVYVAVRVFKVPSWLEQVLLAGRVVCKLSMESWFDWYLDQKLRHALGEHHIVALIELLRDAIFFDDSPPRTEVQKTERAQETLKETEAFLPGLLVKLVGEKSNANAAQIIVDCVQHPKLNKQLAYMLADLLLLELFPELSEDVADAGVGHVDKCVQ</sequence>
<dbReference type="SMART" id="SM00313">
    <property type="entry name" value="PXA"/>
    <property type="match status" value="1"/>
</dbReference>
<dbReference type="InterPro" id="IPR037892">
    <property type="entry name" value="SNX14_RGS"/>
</dbReference>
<keyword evidence="5" id="KW-1185">Reference proteome</keyword>
<dbReference type="Pfam" id="PF00615">
    <property type="entry name" value="RGS"/>
    <property type="match status" value="1"/>
</dbReference>
<dbReference type="PROSITE" id="PS50195">
    <property type="entry name" value="PX"/>
    <property type="match status" value="1"/>
</dbReference>
<proteinExistence type="inferred from homology"/>
<dbReference type="Pfam" id="PF00787">
    <property type="entry name" value="PX"/>
    <property type="match status" value="1"/>
</dbReference>
<dbReference type="InterPro" id="IPR013937">
    <property type="entry name" value="Sorting_nexin_C"/>
</dbReference>
<dbReference type="InterPro" id="IPR001683">
    <property type="entry name" value="PX_dom"/>
</dbReference>
<dbReference type="Pfam" id="PF02194">
    <property type="entry name" value="PXA"/>
    <property type="match status" value="1"/>
</dbReference>
<dbReference type="InterPro" id="IPR036305">
    <property type="entry name" value="RGS_sf"/>
</dbReference>
<dbReference type="SUPFAM" id="SSF48097">
    <property type="entry name" value="Regulator of G-protein signaling, RGS"/>
    <property type="match status" value="1"/>
</dbReference>
<dbReference type="PANTHER" id="PTHR22775:SF44">
    <property type="entry name" value="SORTING NEXIN-14"/>
    <property type="match status" value="1"/>
</dbReference>
<dbReference type="SUPFAM" id="SSF64268">
    <property type="entry name" value="PX domain"/>
    <property type="match status" value="1"/>
</dbReference>
<protein>
    <submittedName>
        <fullName evidence="6">Sorting nexin-14-like</fullName>
    </submittedName>
</protein>
<feature type="domain" description="PXA" evidence="4">
    <location>
        <begin position="73"/>
        <end position="249"/>
    </location>
</feature>
<dbReference type="PROSITE" id="PS50132">
    <property type="entry name" value="RGS"/>
    <property type="match status" value="1"/>
</dbReference>
<dbReference type="Proteomes" id="UP000695022">
    <property type="component" value="Unplaced"/>
</dbReference>
<dbReference type="InterPro" id="IPR003114">
    <property type="entry name" value="Phox_assoc"/>
</dbReference>
<accession>A0ABM1FC60</accession>
<dbReference type="PANTHER" id="PTHR22775">
    <property type="entry name" value="SORTING NEXIN"/>
    <property type="match status" value="1"/>
</dbReference>
<dbReference type="Gene3D" id="3.30.1520.10">
    <property type="entry name" value="Phox-like domain"/>
    <property type="match status" value="1"/>
</dbReference>
<dbReference type="PROSITE" id="PS51207">
    <property type="entry name" value="PXA"/>
    <property type="match status" value="1"/>
</dbReference>
<dbReference type="Gene3D" id="1.10.167.10">
    <property type="entry name" value="Regulator of G-protein Signalling 4, domain 2"/>
    <property type="match status" value="1"/>
</dbReference>
<evidence type="ECO:0000259" key="4">
    <source>
        <dbReference type="PROSITE" id="PS51207"/>
    </source>
</evidence>
<evidence type="ECO:0000256" key="1">
    <source>
        <dbReference type="ARBA" id="ARBA00010883"/>
    </source>
</evidence>
<dbReference type="Pfam" id="PF08628">
    <property type="entry name" value="Nexin_C"/>
    <property type="match status" value="1"/>
</dbReference>
<feature type="domain" description="PX" evidence="3">
    <location>
        <begin position="470"/>
        <end position="594"/>
    </location>
</feature>
<dbReference type="InterPro" id="IPR044926">
    <property type="entry name" value="RGS_subdomain_2"/>
</dbReference>
<evidence type="ECO:0000313" key="6">
    <source>
        <dbReference type="RefSeq" id="XP_014682031.1"/>
    </source>
</evidence>
<evidence type="ECO:0000259" key="2">
    <source>
        <dbReference type="PROSITE" id="PS50132"/>
    </source>
</evidence>
<name>A0ABM1FC60_PRICU</name>
<dbReference type="CDD" id="cd08722">
    <property type="entry name" value="RGS_SNX14"/>
    <property type="match status" value="1"/>
</dbReference>
<dbReference type="InterPro" id="IPR016137">
    <property type="entry name" value="RGS"/>
</dbReference>
<feature type="domain" description="RGS" evidence="2">
    <location>
        <begin position="286"/>
        <end position="418"/>
    </location>
</feature>
<reference evidence="6" key="1">
    <citation type="submission" date="2025-08" db="UniProtKB">
        <authorList>
            <consortium name="RefSeq"/>
        </authorList>
    </citation>
    <scope>IDENTIFICATION</scope>
</reference>